<dbReference type="InterPro" id="IPR001031">
    <property type="entry name" value="Thioesterase"/>
</dbReference>
<dbReference type="RefSeq" id="WP_344037338.1">
    <property type="nucleotide sequence ID" value="NZ_BAAAKE010000007.1"/>
</dbReference>
<dbReference type="PANTHER" id="PTHR11487">
    <property type="entry name" value="THIOESTERASE"/>
    <property type="match status" value="1"/>
</dbReference>
<comment type="similarity">
    <text evidence="1">Belongs to the thioesterase family.</text>
</comment>
<dbReference type="SUPFAM" id="SSF53474">
    <property type="entry name" value="alpha/beta-Hydrolases"/>
    <property type="match status" value="1"/>
</dbReference>
<protein>
    <submittedName>
        <fullName evidence="3">Thioesterase II family protein</fullName>
    </submittedName>
</protein>
<feature type="domain" description="Thioesterase" evidence="2">
    <location>
        <begin position="18"/>
        <end position="240"/>
    </location>
</feature>
<sequence>MTPKWTVRRLARPDAALRLYAFPHSGGSPGEFVRWADALPDVEVFGVQLPGHGSRIAEEPLTSMAEVVSAVVDNVAFEPPFAFFGHSLGALVAHEVALELRERGRPRPELLVVSAIPAAHLGPRRAPVHHLPDDELISFIDGSYGGGMANVAGDPELLAMVLPAYRADFKVYETYRYAPRPPLDVPLHVFGGRDDDITEDRLAEWERHTTAGFGLTVLPGGHFYLRDAPGREEVLSFLRSSASRVATP</sequence>
<proteinExistence type="inferred from homology"/>
<dbReference type="InterPro" id="IPR029058">
    <property type="entry name" value="AB_hydrolase_fold"/>
</dbReference>
<name>A0ABV9YCA1_9PSEU</name>
<comment type="caution">
    <text evidence="3">The sequence shown here is derived from an EMBL/GenBank/DDBJ whole genome shotgun (WGS) entry which is preliminary data.</text>
</comment>
<evidence type="ECO:0000259" key="2">
    <source>
        <dbReference type="Pfam" id="PF00975"/>
    </source>
</evidence>
<dbReference type="InterPro" id="IPR012223">
    <property type="entry name" value="TEII"/>
</dbReference>
<dbReference type="PANTHER" id="PTHR11487:SF0">
    <property type="entry name" value="S-ACYL FATTY ACID SYNTHASE THIOESTERASE, MEDIUM CHAIN"/>
    <property type="match status" value="1"/>
</dbReference>
<evidence type="ECO:0000313" key="4">
    <source>
        <dbReference type="Proteomes" id="UP001595833"/>
    </source>
</evidence>
<dbReference type="Gene3D" id="3.40.50.1820">
    <property type="entry name" value="alpha/beta hydrolase"/>
    <property type="match status" value="1"/>
</dbReference>
<dbReference type="EMBL" id="JBHSJB010000053">
    <property type="protein sequence ID" value="MFC5060368.1"/>
    <property type="molecule type" value="Genomic_DNA"/>
</dbReference>
<dbReference type="Proteomes" id="UP001595833">
    <property type="component" value="Unassembled WGS sequence"/>
</dbReference>
<reference evidence="4" key="1">
    <citation type="journal article" date="2019" name="Int. J. Syst. Evol. Microbiol.">
        <title>The Global Catalogue of Microorganisms (GCM) 10K type strain sequencing project: providing services to taxonomists for standard genome sequencing and annotation.</title>
        <authorList>
            <consortium name="The Broad Institute Genomics Platform"/>
            <consortium name="The Broad Institute Genome Sequencing Center for Infectious Disease"/>
            <person name="Wu L."/>
            <person name="Ma J."/>
        </authorList>
    </citation>
    <scope>NUCLEOTIDE SEQUENCE [LARGE SCALE GENOMIC DNA]</scope>
    <source>
        <strain evidence="4">KCTC 12848</strain>
    </source>
</reference>
<evidence type="ECO:0000313" key="3">
    <source>
        <dbReference type="EMBL" id="MFC5060368.1"/>
    </source>
</evidence>
<accession>A0ABV9YCA1</accession>
<organism evidence="3 4">
    <name type="scientific">Saccharothrix xinjiangensis</name>
    <dbReference type="NCBI Taxonomy" id="204798"/>
    <lineage>
        <taxon>Bacteria</taxon>
        <taxon>Bacillati</taxon>
        <taxon>Actinomycetota</taxon>
        <taxon>Actinomycetes</taxon>
        <taxon>Pseudonocardiales</taxon>
        <taxon>Pseudonocardiaceae</taxon>
        <taxon>Saccharothrix</taxon>
    </lineage>
</organism>
<gene>
    <name evidence="3" type="ORF">ACFPFM_42220</name>
</gene>
<keyword evidence="4" id="KW-1185">Reference proteome</keyword>
<dbReference type="Pfam" id="PF00975">
    <property type="entry name" value="Thioesterase"/>
    <property type="match status" value="1"/>
</dbReference>
<evidence type="ECO:0000256" key="1">
    <source>
        <dbReference type="ARBA" id="ARBA00007169"/>
    </source>
</evidence>